<feature type="region of interest" description="Disordered" evidence="14">
    <location>
        <begin position="1"/>
        <end position="32"/>
    </location>
</feature>
<evidence type="ECO:0000256" key="11">
    <source>
        <dbReference type="ARBA" id="ARBA00023239"/>
    </source>
</evidence>
<dbReference type="Pfam" id="PF02775">
    <property type="entry name" value="TPP_enzyme_C"/>
    <property type="match status" value="1"/>
</dbReference>
<protein>
    <recommendedName>
        <fullName evidence="6">pyruvate decarboxylase</fullName>
        <ecNumber evidence="6">4.1.1.1</ecNumber>
    </recommendedName>
</protein>
<dbReference type="OrthoDB" id="3970464at2759"/>
<dbReference type="CDD" id="cd02005">
    <property type="entry name" value="TPP_PDC_IPDC"/>
    <property type="match status" value="1"/>
</dbReference>
<dbReference type="InterPro" id="IPR029061">
    <property type="entry name" value="THDP-binding"/>
</dbReference>
<accession>A0A250WRV9</accession>
<evidence type="ECO:0000313" key="19">
    <source>
        <dbReference type="Proteomes" id="UP000232323"/>
    </source>
</evidence>
<evidence type="ECO:0000256" key="4">
    <source>
        <dbReference type="ARBA" id="ARBA00007812"/>
    </source>
</evidence>
<keyword evidence="19" id="KW-1185">Reference proteome</keyword>
<sequence length="640" mass="68953">MSDTFGSPPAINTSRPASKLMERSPSSRRPGYVLGGGLDRALLSSVSMSPTRDTAESPHFNTSNATSARKALNLGTFLAGKLADLGVNHVFAVPGDFSLILLDQILLEPRIQLISCCNELNAGYAADGYARAKGTLGVVCTTYSVGTLSALNAVAGAYAEDLPVVIIAGGPPTHVLGTNKLIHHALGRSNFGAEMACFKPVTCYQAQINHVESAYSEIKHALSMALINRKPVYISIASNIAAACHPSLVQEPITFKVPGRVSESLMLQAALKHTSSFFENTVKPVIVVGARLRSKRAQAAMIKVAEKSGMPVAVMPNAKGFFPEDHPNFIGVFWVNISTPYCGETITASDKYLFVGPVFNDATTIGFTQPILKDRLVDVQGDYVSIGNEAHYGNVILEDFLEGLVASIPVNNKALLNFRAMYVPPGEPPAQAKGEPILNKVAYKHIQHLLRPNHVVLVDAGDSWFNATKLRLPGGAQYEIQMQYASIGWSVGATLGFCAAQSSSDPTRRPVLFCGDGAFQMTAQEVSTIVRYGYSPLIFILNNGGYTVEVEIHDGPYNVINNWNYSKLLSVFDPEGERTYSAQVRTEEEMVAAVAAATGEMASRTCLIEVILDKDDCSRELLEFGARLSFQAVNQTASVH</sequence>
<dbReference type="InterPro" id="IPR012000">
    <property type="entry name" value="Thiamin_PyroP_enz_cen_dom"/>
</dbReference>
<dbReference type="InterPro" id="IPR012110">
    <property type="entry name" value="PDC/IPDC-like"/>
</dbReference>
<evidence type="ECO:0000259" key="17">
    <source>
        <dbReference type="Pfam" id="PF02776"/>
    </source>
</evidence>
<feature type="domain" description="Thiamine pyrophosphate enzyme TPP-binding" evidence="16">
    <location>
        <begin position="477"/>
        <end position="610"/>
    </location>
</feature>
<comment type="cofactor">
    <cofactor evidence="12">
        <name>Mg(2+)</name>
        <dbReference type="ChEBI" id="CHEBI:18420"/>
    </cofactor>
    <text evidence="12">Binds 1 Mg(2+) per subunit.</text>
</comment>
<comment type="similarity">
    <text evidence="4 13">Belongs to the TPP enzyme family.</text>
</comment>
<dbReference type="SUPFAM" id="SSF52467">
    <property type="entry name" value="DHS-like NAD/FAD-binding domain"/>
    <property type="match status" value="1"/>
</dbReference>
<dbReference type="PIRSF" id="PIRSF036565">
    <property type="entry name" value="Pyruvt_ip_decrb"/>
    <property type="match status" value="1"/>
</dbReference>
<dbReference type="AlphaFoldDB" id="A0A250WRV9"/>
<evidence type="ECO:0000256" key="6">
    <source>
        <dbReference type="ARBA" id="ARBA00013202"/>
    </source>
</evidence>
<keyword evidence="8" id="KW-0210">Decarboxylase</keyword>
<dbReference type="FunFam" id="3.40.50.1220:FF:000009">
    <property type="entry name" value="Pyruvate decarboxylase 1"/>
    <property type="match status" value="1"/>
</dbReference>
<dbReference type="GO" id="GO:0004737">
    <property type="term" value="F:pyruvate decarboxylase activity"/>
    <property type="evidence" value="ECO:0007669"/>
    <property type="project" value="UniProtKB-EC"/>
</dbReference>
<dbReference type="GO" id="GO:0005829">
    <property type="term" value="C:cytosol"/>
    <property type="evidence" value="ECO:0007669"/>
    <property type="project" value="TreeGrafter"/>
</dbReference>
<dbReference type="Gene3D" id="3.40.50.1220">
    <property type="entry name" value="TPP-binding domain"/>
    <property type="match status" value="1"/>
</dbReference>
<dbReference type="Pfam" id="PF02776">
    <property type="entry name" value="TPP_enzyme_N"/>
    <property type="match status" value="1"/>
</dbReference>
<evidence type="ECO:0000256" key="3">
    <source>
        <dbReference type="ARBA" id="ARBA00001964"/>
    </source>
</evidence>
<evidence type="ECO:0000256" key="1">
    <source>
        <dbReference type="ARBA" id="ARBA00001041"/>
    </source>
</evidence>
<evidence type="ECO:0000256" key="2">
    <source>
        <dbReference type="ARBA" id="ARBA00001920"/>
    </source>
</evidence>
<dbReference type="GO" id="GO:0000287">
    <property type="term" value="F:magnesium ion binding"/>
    <property type="evidence" value="ECO:0007669"/>
    <property type="project" value="InterPro"/>
</dbReference>
<dbReference type="STRING" id="1157962.A0A250WRV9"/>
<dbReference type="InterPro" id="IPR011766">
    <property type="entry name" value="TPP_enzyme_TPP-bd"/>
</dbReference>
<evidence type="ECO:0000259" key="16">
    <source>
        <dbReference type="Pfam" id="PF02775"/>
    </source>
</evidence>
<evidence type="ECO:0000256" key="14">
    <source>
        <dbReference type="SAM" id="MobiDB-lite"/>
    </source>
</evidence>
<comment type="catalytic activity">
    <reaction evidence="1">
        <text>a 2-oxocarboxylate + H(+) = an aldehyde + CO2</text>
        <dbReference type="Rhea" id="RHEA:11628"/>
        <dbReference type="ChEBI" id="CHEBI:15378"/>
        <dbReference type="ChEBI" id="CHEBI:16526"/>
        <dbReference type="ChEBI" id="CHEBI:17478"/>
        <dbReference type="ChEBI" id="CHEBI:35179"/>
        <dbReference type="EC" id="4.1.1.1"/>
    </reaction>
</comment>
<evidence type="ECO:0000259" key="15">
    <source>
        <dbReference type="Pfam" id="PF00205"/>
    </source>
</evidence>
<feature type="compositionally biased region" description="Polar residues" evidence="14">
    <location>
        <begin position="1"/>
        <end position="16"/>
    </location>
</feature>
<dbReference type="InterPro" id="IPR012001">
    <property type="entry name" value="Thiamin_PyroP_enz_TPP-bd_dom"/>
</dbReference>
<dbReference type="EMBL" id="BEGY01000004">
    <property type="protein sequence ID" value="GAX73521.1"/>
    <property type="molecule type" value="Genomic_DNA"/>
</dbReference>
<evidence type="ECO:0000256" key="9">
    <source>
        <dbReference type="ARBA" id="ARBA00022842"/>
    </source>
</evidence>
<evidence type="ECO:0000256" key="5">
    <source>
        <dbReference type="ARBA" id="ARBA00011881"/>
    </source>
</evidence>
<organism evidence="18 19">
    <name type="scientific">Chlamydomonas eustigma</name>
    <dbReference type="NCBI Taxonomy" id="1157962"/>
    <lineage>
        <taxon>Eukaryota</taxon>
        <taxon>Viridiplantae</taxon>
        <taxon>Chlorophyta</taxon>
        <taxon>core chlorophytes</taxon>
        <taxon>Chlorophyceae</taxon>
        <taxon>CS clade</taxon>
        <taxon>Chlamydomonadales</taxon>
        <taxon>Chlamydomonadaceae</taxon>
        <taxon>Chlamydomonas</taxon>
    </lineage>
</organism>
<dbReference type="InterPro" id="IPR047214">
    <property type="entry name" value="TPP_PDC_IPDC"/>
</dbReference>
<dbReference type="Proteomes" id="UP000232323">
    <property type="component" value="Unassembled WGS sequence"/>
</dbReference>
<dbReference type="InterPro" id="IPR029035">
    <property type="entry name" value="DHS-like_NAD/FAD-binding_dom"/>
</dbReference>
<keyword evidence="9 12" id="KW-0460">Magnesium</keyword>
<dbReference type="CDD" id="cd07038">
    <property type="entry name" value="TPP_PYR_PDC_IPDC_like"/>
    <property type="match status" value="1"/>
</dbReference>
<feature type="domain" description="Thiamine pyrophosphate enzyme central" evidence="15">
    <location>
        <begin position="278"/>
        <end position="390"/>
    </location>
</feature>
<dbReference type="PANTHER" id="PTHR43452:SF1">
    <property type="entry name" value="PYRUVATE DECARBOXYLASE C186.09-RELATED"/>
    <property type="match status" value="1"/>
</dbReference>
<dbReference type="InterPro" id="IPR047213">
    <property type="entry name" value="TPP_PYR_PDC_IPDC-like"/>
</dbReference>
<dbReference type="SUPFAM" id="SSF52518">
    <property type="entry name" value="Thiamin diphosphate-binding fold (THDP-binding)"/>
    <property type="match status" value="2"/>
</dbReference>
<dbReference type="FunFam" id="3.40.50.970:FF:000024">
    <property type="entry name" value="Pyruvate decarboxylase isozyme"/>
    <property type="match status" value="1"/>
</dbReference>
<dbReference type="GO" id="GO:0030976">
    <property type="term" value="F:thiamine pyrophosphate binding"/>
    <property type="evidence" value="ECO:0007669"/>
    <property type="project" value="InterPro"/>
</dbReference>
<feature type="binding site" evidence="12">
    <location>
        <position position="543"/>
    </location>
    <ligand>
        <name>Mg(2+)</name>
        <dbReference type="ChEBI" id="CHEBI:18420"/>
    </ligand>
</feature>
<name>A0A250WRV9_9CHLO</name>
<evidence type="ECO:0000313" key="18">
    <source>
        <dbReference type="EMBL" id="GAX73521.1"/>
    </source>
</evidence>
<keyword evidence="11" id="KW-0456">Lyase</keyword>
<comment type="caution">
    <text evidence="18">The sequence shown here is derived from an EMBL/GenBank/DDBJ whole genome shotgun (WGS) entry which is preliminary data.</text>
</comment>
<feature type="domain" description="Thiamine pyrophosphate enzyme N-terminal TPP-binding" evidence="17">
    <location>
        <begin position="73"/>
        <end position="179"/>
    </location>
</feature>
<proteinExistence type="inferred from homology"/>
<keyword evidence="7 12" id="KW-0479">Metal-binding</keyword>
<evidence type="ECO:0000256" key="8">
    <source>
        <dbReference type="ARBA" id="ARBA00022793"/>
    </source>
</evidence>
<dbReference type="EC" id="4.1.1.1" evidence="6"/>
<evidence type="ECO:0000256" key="7">
    <source>
        <dbReference type="ARBA" id="ARBA00022723"/>
    </source>
</evidence>
<evidence type="ECO:0000256" key="12">
    <source>
        <dbReference type="PIRSR" id="PIRSR036565-2"/>
    </source>
</evidence>
<dbReference type="GO" id="GO:0000949">
    <property type="term" value="P:aromatic amino acid family catabolic process to alcohol via Ehrlich pathway"/>
    <property type="evidence" value="ECO:0007669"/>
    <property type="project" value="TreeGrafter"/>
</dbReference>
<keyword evidence="10 13" id="KW-0786">Thiamine pyrophosphate</keyword>
<gene>
    <name evidence="18" type="ORF">CEUSTIGMA_g973.t1</name>
</gene>
<evidence type="ECO:0000256" key="10">
    <source>
        <dbReference type="ARBA" id="ARBA00023052"/>
    </source>
</evidence>
<dbReference type="Pfam" id="PF00205">
    <property type="entry name" value="TPP_enzyme_M"/>
    <property type="match status" value="1"/>
</dbReference>
<comment type="cofactor">
    <cofactor evidence="2">
        <name>a metal cation</name>
        <dbReference type="ChEBI" id="CHEBI:25213"/>
    </cofactor>
</comment>
<feature type="binding site" evidence="12">
    <location>
        <position position="516"/>
    </location>
    <ligand>
        <name>Mg(2+)</name>
        <dbReference type="ChEBI" id="CHEBI:18420"/>
    </ligand>
</feature>
<dbReference type="PANTHER" id="PTHR43452">
    <property type="entry name" value="PYRUVATE DECARBOXYLASE"/>
    <property type="match status" value="1"/>
</dbReference>
<dbReference type="Gene3D" id="3.40.50.970">
    <property type="match status" value="2"/>
</dbReference>
<comment type="cofactor">
    <cofactor evidence="3">
        <name>thiamine diphosphate</name>
        <dbReference type="ChEBI" id="CHEBI:58937"/>
    </cofactor>
</comment>
<feature type="binding site" evidence="12">
    <location>
        <position position="545"/>
    </location>
    <ligand>
        <name>Mg(2+)</name>
        <dbReference type="ChEBI" id="CHEBI:18420"/>
    </ligand>
</feature>
<evidence type="ECO:0000256" key="13">
    <source>
        <dbReference type="RuleBase" id="RU362132"/>
    </source>
</evidence>
<comment type="subunit">
    <text evidence="5">Homotetramer.</text>
</comment>
<reference evidence="18 19" key="1">
    <citation type="submission" date="2017-08" db="EMBL/GenBank/DDBJ databases">
        <title>Acidophilic green algal genome provides insights into adaptation to an acidic environment.</title>
        <authorList>
            <person name="Hirooka S."/>
            <person name="Hirose Y."/>
            <person name="Kanesaki Y."/>
            <person name="Higuchi S."/>
            <person name="Fujiwara T."/>
            <person name="Onuma R."/>
            <person name="Era A."/>
            <person name="Ohbayashi R."/>
            <person name="Uzuka A."/>
            <person name="Nozaki H."/>
            <person name="Yoshikawa H."/>
            <person name="Miyagishima S.Y."/>
        </authorList>
    </citation>
    <scope>NUCLEOTIDE SEQUENCE [LARGE SCALE GENOMIC DNA]</scope>
    <source>
        <strain evidence="18 19">NIES-2499</strain>
    </source>
</reference>